<name>A0AB34ILQ7_PRYPA</name>
<dbReference type="GO" id="GO:0016251">
    <property type="term" value="F:RNA polymerase II general transcription initiation factor activity"/>
    <property type="evidence" value="ECO:0007669"/>
    <property type="project" value="TreeGrafter"/>
</dbReference>
<evidence type="ECO:0000256" key="3">
    <source>
        <dbReference type="ARBA" id="ARBA00023015"/>
    </source>
</evidence>
<dbReference type="SUPFAM" id="SSF50916">
    <property type="entry name" value="Rap30/74 interaction domains"/>
    <property type="match status" value="1"/>
</dbReference>
<dbReference type="GO" id="GO:0001096">
    <property type="term" value="F:TFIIF-class transcription factor complex binding"/>
    <property type="evidence" value="ECO:0007669"/>
    <property type="project" value="TreeGrafter"/>
</dbReference>
<dbReference type="PANTHER" id="PTHR13011:SF0">
    <property type="entry name" value="GENERAL TRANSCRIPTION FACTOR IIF SUBUNIT 1"/>
    <property type="match status" value="1"/>
</dbReference>
<dbReference type="Proteomes" id="UP001515480">
    <property type="component" value="Unassembled WGS sequence"/>
</dbReference>
<organism evidence="8 9">
    <name type="scientific">Prymnesium parvum</name>
    <name type="common">Toxic golden alga</name>
    <dbReference type="NCBI Taxonomy" id="97485"/>
    <lineage>
        <taxon>Eukaryota</taxon>
        <taxon>Haptista</taxon>
        <taxon>Haptophyta</taxon>
        <taxon>Prymnesiophyceae</taxon>
        <taxon>Prymnesiales</taxon>
        <taxon>Prymnesiaceae</taxon>
        <taxon>Prymnesium</taxon>
    </lineage>
</organism>
<keyword evidence="6" id="KW-0539">Nucleus</keyword>
<evidence type="ECO:0000256" key="5">
    <source>
        <dbReference type="ARBA" id="ARBA00023163"/>
    </source>
</evidence>
<dbReference type="GO" id="GO:0003677">
    <property type="term" value="F:DNA binding"/>
    <property type="evidence" value="ECO:0007669"/>
    <property type="project" value="UniProtKB-KW"/>
</dbReference>
<comment type="subcellular location">
    <subcellularLocation>
        <location evidence="1">Nucleus</location>
    </subcellularLocation>
</comment>
<keyword evidence="5" id="KW-0804">Transcription</keyword>
<feature type="compositionally biased region" description="Basic and acidic residues" evidence="7">
    <location>
        <begin position="265"/>
        <end position="278"/>
    </location>
</feature>
<dbReference type="InterPro" id="IPR011039">
    <property type="entry name" value="TFIIF_interaction"/>
</dbReference>
<dbReference type="GO" id="GO:0005674">
    <property type="term" value="C:transcription factor TFIIF complex"/>
    <property type="evidence" value="ECO:0007669"/>
    <property type="project" value="TreeGrafter"/>
</dbReference>
<feature type="compositionally biased region" description="Acidic residues" evidence="7">
    <location>
        <begin position="142"/>
        <end position="190"/>
    </location>
</feature>
<feature type="compositionally biased region" description="Acidic residues" evidence="7">
    <location>
        <begin position="248"/>
        <end position="264"/>
    </location>
</feature>
<sequence>MEGPLRLVSSAKAPRRFHLAKFRRAVGALSDARAEVHVDPGPTPPLRLAAGGEAFDGSHEAIVGSYVLLRADGQGRVLSVLPVASWMTFKPEIKYETLTLEEVEREEMRRSRGQRLAGARAEGGKAKLRERLEEKMFKEEEEKGDEDGDDDEEKGGEVEEEDGREGLDMEDEELFDDDEKDEQEEDDEEAMSARKEAIRGSQAKLNDADDEEGGAEAKASSWGKGVREAMKGVSAYEKEVGSTWTRDDGDEQEEDDGDEEEEEWADHLRALLNKKDAEPPAEASEASPEAKEKVKLEDLGPGAKRKGTGVGPPDEAKRVKTEAPPPSLPTKKHTVAEKEVVELIHESPNMTIKQLIAKFKVFLTDAEVKAQFLSTVKEVARLETEGTEKVLVLREATLKKYGLS</sequence>
<feature type="compositionally biased region" description="Basic and acidic residues" evidence="7">
    <location>
        <begin position="225"/>
        <end position="240"/>
    </location>
</feature>
<comment type="caution">
    <text evidence="8">The sequence shown here is derived from an EMBL/GenBank/DDBJ whole genome shotgun (WGS) entry which is preliminary data.</text>
</comment>
<feature type="region of interest" description="Disordered" evidence="7">
    <location>
        <begin position="104"/>
        <end position="334"/>
    </location>
</feature>
<dbReference type="InterPro" id="IPR008851">
    <property type="entry name" value="TFIIF-alpha"/>
</dbReference>
<evidence type="ECO:0000256" key="4">
    <source>
        <dbReference type="ARBA" id="ARBA00023125"/>
    </source>
</evidence>
<evidence type="ECO:0000256" key="2">
    <source>
        <dbReference type="ARBA" id="ARBA00005249"/>
    </source>
</evidence>
<keyword evidence="9" id="KW-1185">Reference proteome</keyword>
<feature type="compositionally biased region" description="Basic and acidic residues" evidence="7">
    <location>
        <begin position="122"/>
        <end position="141"/>
    </location>
</feature>
<dbReference type="GO" id="GO:0006367">
    <property type="term" value="P:transcription initiation at RNA polymerase II promoter"/>
    <property type="evidence" value="ECO:0007669"/>
    <property type="project" value="InterPro"/>
</dbReference>
<comment type="similarity">
    <text evidence="2">Belongs to the TFIIF alpha subunit family.</text>
</comment>
<gene>
    <name evidence="8" type="ORF">AB1Y20_011383</name>
</gene>
<accession>A0AB34ILQ7</accession>
<evidence type="ECO:0000256" key="7">
    <source>
        <dbReference type="SAM" id="MobiDB-lite"/>
    </source>
</evidence>
<dbReference type="PANTHER" id="PTHR13011">
    <property type="entry name" value="TFIIF-ALPHA"/>
    <property type="match status" value="1"/>
</dbReference>
<evidence type="ECO:0000256" key="6">
    <source>
        <dbReference type="ARBA" id="ARBA00023242"/>
    </source>
</evidence>
<dbReference type="GO" id="GO:0032968">
    <property type="term" value="P:positive regulation of transcription elongation by RNA polymerase II"/>
    <property type="evidence" value="ECO:0007669"/>
    <property type="project" value="InterPro"/>
</dbReference>
<proteinExistence type="inferred from homology"/>
<evidence type="ECO:0000313" key="9">
    <source>
        <dbReference type="Proteomes" id="UP001515480"/>
    </source>
</evidence>
<protein>
    <recommendedName>
        <fullName evidence="10">Transcription initiation factor IIF subunit alpha</fullName>
    </recommendedName>
</protein>
<evidence type="ECO:0008006" key="10">
    <source>
        <dbReference type="Google" id="ProtNLM"/>
    </source>
</evidence>
<keyword evidence="4" id="KW-0238">DNA-binding</keyword>
<keyword evidence="3" id="KW-0805">Transcription regulation</keyword>
<reference evidence="8 9" key="1">
    <citation type="journal article" date="2024" name="Science">
        <title>Giant polyketide synthase enzymes in the biosynthesis of giant marine polyether toxins.</title>
        <authorList>
            <person name="Fallon T.R."/>
            <person name="Shende V.V."/>
            <person name="Wierzbicki I.H."/>
            <person name="Pendleton A.L."/>
            <person name="Watervoot N.F."/>
            <person name="Auber R.P."/>
            <person name="Gonzalez D.J."/>
            <person name="Wisecaver J.H."/>
            <person name="Moore B.S."/>
        </authorList>
    </citation>
    <scope>NUCLEOTIDE SEQUENCE [LARGE SCALE GENOMIC DNA]</scope>
    <source>
        <strain evidence="8 9">12B1</strain>
    </source>
</reference>
<evidence type="ECO:0000313" key="8">
    <source>
        <dbReference type="EMBL" id="KAL1503331.1"/>
    </source>
</evidence>
<dbReference type="EMBL" id="JBGBPQ010000022">
    <property type="protein sequence ID" value="KAL1503331.1"/>
    <property type="molecule type" value="Genomic_DNA"/>
</dbReference>
<dbReference type="AlphaFoldDB" id="A0AB34ILQ7"/>
<feature type="compositionally biased region" description="Basic and acidic residues" evidence="7">
    <location>
        <begin position="288"/>
        <end position="298"/>
    </location>
</feature>
<evidence type="ECO:0000256" key="1">
    <source>
        <dbReference type="ARBA" id="ARBA00004123"/>
    </source>
</evidence>